<protein>
    <submittedName>
        <fullName evidence="2">Ketopantoate reductase family protein</fullName>
    </submittedName>
</protein>
<comment type="caution">
    <text evidence="2">The sequence shown here is derived from an EMBL/GenBank/DDBJ whole genome shotgun (WGS) entry which is preliminary data.</text>
</comment>
<gene>
    <name evidence="2" type="ORF">KQ656_10645</name>
</gene>
<dbReference type="RefSeq" id="WP_216683838.1">
    <property type="nucleotide sequence ID" value="NZ_JAHLZN010000024.1"/>
</dbReference>
<evidence type="ECO:0000313" key="3">
    <source>
        <dbReference type="Proteomes" id="UP000770161"/>
    </source>
</evidence>
<organism evidence="2 3">
    <name type="scientific">Mammaliicoccus lentus</name>
    <name type="common">Staphylococcus lentus</name>
    <dbReference type="NCBI Taxonomy" id="42858"/>
    <lineage>
        <taxon>Bacteria</taxon>
        <taxon>Bacillati</taxon>
        <taxon>Bacillota</taxon>
        <taxon>Bacilli</taxon>
        <taxon>Bacillales</taxon>
        <taxon>Staphylococcaceae</taxon>
        <taxon>Mammaliicoccus</taxon>
    </lineage>
</organism>
<accession>A0ABS6H0V9</accession>
<dbReference type="InterPro" id="IPR013332">
    <property type="entry name" value="KPR_N"/>
</dbReference>
<keyword evidence="3" id="KW-1185">Reference proteome</keyword>
<dbReference type="EMBL" id="JAHLZN010000024">
    <property type="protein sequence ID" value="MBU6114423.1"/>
    <property type="molecule type" value="Genomic_DNA"/>
</dbReference>
<reference evidence="2 3" key="1">
    <citation type="submission" date="2021-06" db="EMBL/GenBank/DDBJ databases">
        <title>Staphylococcus lentus K169 genome sequencing.</title>
        <authorList>
            <person name="Sundareshan S."/>
            <person name="Akhila D.S."/>
            <person name="Prachi D."/>
            <person name="Sivakumar R."/>
            <person name="Rajendhran J."/>
            <person name="Isloor S."/>
            <person name="Hegde N.R."/>
        </authorList>
    </citation>
    <scope>NUCLEOTIDE SEQUENCE [LARGE SCALE GENOMIC DNA]</scope>
    <source>
        <strain evidence="2 3">K169</strain>
    </source>
</reference>
<feature type="domain" description="Ketopantoate reductase N-terminal" evidence="1">
    <location>
        <begin position="3"/>
        <end position="154"/>
    </location>
</feature>
<evidence type="ECO:0000259" key="1">
    <source>
        <dbReference type="Pfam" id="PF02558"/>
    </source>
</evidence>
<proteinExistence type="predicted"/>
<sequence>MNILIYGAGVQGQFLAHALNKRDNNITILARGKTYENLQERGVRLKHFLQKKNSIDHFNYISELSETDQYDIIFVTMKYSDFYSVVPVLAKNITQNIIFVGNNTNPQKLRKTVLEQSNTDKNISFGFLMTGGNRDKTKTTVLRFNAGELKVSHLEGQIPFHNILDEIFKDLSIKLTYEANFEDWLMSHAAMIIPLNTGIMLKNQYKGRQKQLIKKIINSYNELHLLLEHSNYKIIPRAQATLFKKFKFIAYPLLKIILNIKIMNQVQGSMSEVDSLYEDVKLLNKHSVSTTRQLDQIVKEVKETL</sequence>
<dbReference type="Proteomes" id="UP000770161">
    <property type="component" value="Unassembled WGS sequence"/>
</dbReference>
<name>A0ABS6H0V9_MAMLE</name>
<dbReference type="Pfam" id="PF02558">
    <property type="entry name" value="ApbA"/>
    <property type="match status" value="1"/>
</dbReference>
<evidence type="ECO:0000313" key="2">
    <source>
        <dbReference type="EMBL" id="MBU6114423.1"/>
    </source>
</evidence>